<dbReference type="EMBL" id="CABPRJ010000968">
    <property type="protein sequence ID" value="VVC33434.1"/>
    <property type="molecule type" value="Genomic_DNA"/>
</dbReference>
<proteinExistence type="predicted"/>
<dbReference type="OrthoDB" id="6627262at2759"/>
<organism evidence="1 2">
    <name type="scientific">Cinara cedri</name>
    <dbReference type="NCBI Taxonomy" id="506608"/>
    <lineage>
        <taxon>Eukaryota</taxon>
        <taxon>Metazoa</taxon>
        <taxon>Ecdysozoa</taxon>
        <taxon>Arthropoda</taxon>
        <taxon>Hexapoda</taxon>
        <taxon>Insecta</taxon>
        <taxon>Pterygota</taxon>
        <taxon>Neoptera</taxon>
        <taxon>Paraneoptera</taxon>
        <taxon>Hemiptera</taxon>
        <taxon>Sternorrhyncha</taxon>
        <taxon>Aphidomorpha</taxon>
        <taxon>Aphidoidea</taxon>
        <taxon>Aphididae</taxon>
        <taxon>Lachninae</taxon>
        <taxon>Cinara</taxon>
    </lineage>
</organism>
<keyword evidence="2" id="KW-1185">Reference proteome</keyword>
<reference evidence="1 2" key="1">
    <citation type="submission" date="2019-08" db="EMBL/GenBank/DDBJ databases">
        <authorList>
            <person name="Alioto T."/>
            <person name="Alioto T."/>
            <person name="Gomez Garrido J."/>
        </authorList>
    </citation>
    <scope>NUCLEOTIDE SEQUENCE [LARGE SCALE GENOMIC DNA]</scope>
</reference>
<evidence type="ECO:0000313" key="1">
    <source>
        <dbReference type="EMBL" id="VVC33434.1"/>
    </source>
</evidence>
<evidence type="ECO:0000313" key="2">
    <source>
        <dbReference type="Proteomes" id="UP000325440"/>
    </source>
</evidence>
<sequence>MRLNGKFYKSVVKPAILYWSGYLAEDRQIEQRMTVAEMGKLRRKNGVIKEDMIRNENIA</sequence>
<dbReference type="Proteomes" id="UP000325440">
    <property type="component" value="Unassembled WGS sequence"/>
</dbReference>
<protein>
    <submittedName>
        <fullName evidence="1">Uncharacterized protein</fullName>
    </submittedName>
</protein>
<name>A0A5E4MPL3_9HEMI</name>
<accession>A0A5E4MPL3</accession>
<gene>
    <name evidence="1" type="ORF">CINCED_3A016014</name>
</gene>
<dbReference type="AlphaFoldDB" id="A0A5E4MPL3"/>